<dbReference type="Pfam" id="PF03853">
    <property type="entry name" value="YjeF_N"/>
    <property type="match status" value="1"/>
</dbReference>
<dbReference type="PIRSF" id="PIRSF017184">
    <property type="entry name" value="Nnr"/>
    <property type="match status" value="1"/>
</dbReference>
<comment type="caution">
    <text evidence="22">The sequence shown here is derived from an EMBL/GenBank/DDBJ whole genome shotgun (WGS) entry which is preliminary data.</text>
</comment>
<evidence type="ECO:0000256" key="18">
    <source>
        <dbReference type="HAMAP-Rule" id="MF_01966"/>
    </source>
</evidence>
<evidence type="ECO:0000313" key="23">
    <source>
        <dbReference type="Proteomes" id="UP000292445"/>
    </source>
</evidence>
<accession>A0A4Q7NBZ4</accession>
<dbReference type="SUPFAM" id="SSF64153">
    <property type="entry name" value="YjeF N-terminal domain-like"/>
    <property type="match status" value="1"/>
</dbReference>
<evidence type="ECO:0000256" key="8">
    <source>
        <dbReference type="ARBA" id="ARBA00022857"/>
    </source>
</evidence>
<comment type="function">
    <text evidence="18">Catalyzes the epimerization of the S- and R-forms of NAD(P)HX, a damaged form of NAD(P)H that is a result of enzymatic or heat-dependent hydration. This is a prerequisite for the S-specific NAD(P)H-hydrate dehydratase to allow the repair of both epimers of NAD(P)HX.</text>
</comment>
<comment type="catalytic activity">
    <reaction evidence="16 17 19">
        <text>(6S)-NADPHX + ADP = AMP + phosphate + NADPH + H(+)</text>
        <dbReference type="Rhea" id="RHEA:32235"/>
        <dbReference type="ChEBI" id="CHEBI:15378"/>
        <dbReference type="ChEBI" id="CHEBI:43474"/>
        <dbReference type="ChEBI" id="CHEBI:57783"/>
        <dbReference type="ChEBI" id="CHEBI:64076"/>
        <dbReference type="ChEBI" id="CHEBI:456215"/>
        <dbReference type="ChEBI" id="CHEBI:456216"/>
        <dbReference type="EC" id="4.2.1.136"/>
    </reaction>
</comment>
<evidence type="ECO:0000256" key="11">
    <source>
        <dbReference type="ARBA" id="ARBA00023235"/>
    </source>
</evidence>
<dbReference type="PROSITE" id="PS51385">
    <property type="entry name" value="YJEF_N"/>
    <property type="match status" value="1"/>
</dbReference>
<proteinExistence type="inferred from homology"/>
<feature type="binding site" evidence="18">
    <location>
        <position position="124"/>
    </location>
    <ligand>
        <name>K(+)</name>
        <dbReference type="ChEBI" id="CHEBI:29103"/>
    </ligand>
</feature>
<feature type="domain" description="YjeF N-terminal" evidence="21">
    <location>
        <begin position="14"/>
        <end position="214"/>
    </location>
</feature>
<evidence type="ECO:0000256" key="7">
    <source>
        <dbReference type="ARBA" id="ARBA00022840"/>
    </source>
</evidence>
<comment type="function">
    <text evidence="17">Catalyzes the dehydration of the S-form of NAD(P)HX at the expense of ADP, which is converted to AMP. Together with NAD(P)HX epimerase, which catalyzes the epimerization of the S- and R-forms, the enzyme allows the repair of both epimers of NAD(P)HX, a damaged form of NAD(P)H that is a result of enzymatic or heat-dependent hydration.</text>
</comment>
<protein>
    <recommendedName>
        <fullName evidence="19">Bifunctional NAD(P)H-hydrate repair enzyme</fullName>
    </recommendedName>
    <alternativeName>
        <fullName evidence="19">Nicotinamide nucleotide repair protein</fullName>
    </alternativeName>
    <domain>
        <recommendedName>
            <fullName evidence="19">ADP-dependent (S)-NAD(P)H-hydrate dehydratase</fullName>
            <ecNumber evidence="19">4.2.1.136</ecNumber>
        </recommendedName>
        <alternativeName>
            <fullName evidence="19">ADP-dependent NAD(P)HX dehydratase</fullName>
        </alternativeName>
    </domain>
    <domain>
        <recommendedName>
            <fullName evidence="19">NAD(P)H-hydrate epimerase</fullName>
            <ecNumber evidence="19">5.1.99.6</ecNumber>
        </recommendedName>
    </domain>
</protein>
<dbReference type="NCBIfam" id="TIGR00196">
    <property type="entry name" value="yjeF_cterm"/>
    <property type="match status" value="1"/>
</dbReference>
<evidence type="ECO:0000256" key="15">
    <source>
        <dbReference type="ARBA" id="ARBA00048238"/>
    </source>
</evidence>
<dbReference type="CDD" id="cd01171">
    <property type="entry name" value="YXKO-related"/>
    <property type="match status" value="1"/>
</dbReference>
<organism evidence="22 23">
    <name type="scientific">Pigmentiphaga kullae</name>
    <dbReference type="NCBI Taxonomy" id="151784"/>
    <lineage>
        <taxon>Bacteria</taxon>
        <taxon>Pseudomonadati</taxon>
        <taxon>Pseudomonadota</taxon>
        <taxon>Betaproteobacteria</taxon>
        <taxon>Burkholderiales</taxon>
        <taxon>Alcaligenaceae</taxon>
        <taxon>Pigmentiphaga</taxon>
    </lineage>
</organism>
<evidence type="ECO:0000256" key="16">
    <source>
        <dbReference type="ARBA" id="ARBA00049209"/>
    </source>
</evidence>
<keyword evidence="6 17" id="KW-0547">Nucleotide-binding</keyword>
<dbReference type="HAMAP" id="MF_01966">
    <property type="entry name" value="NADHX_epimerase"/>
    <property type="match status" value="1"/>
</dbReference>
<dbReference type="Proteomes" id="UP000292445">
    <property type="component" value="Unassembled WGS sequence"/>
</dbReference>
<feature type="binding site" evidence="18">
    <location>
        <position position="60"/>
    </location>
    <ligand>
        <name>K(+)</name>
        <dbReference type="ChEBI" id="CHEBI:29103"/>
    </ligand>
</feature>
<keyword evidence="13" id="KW-0511">Multifunctional enzyme</keyword>
<evidence type="ECO:0000256" key="10">
    <source>
        <dbReference type="ARBA" id="ARBA00023027"/>
    </source>
</evidence>
<feature type="binding site" evidence="18">
    <location>
        <begin position="59"/>
        <end position="63"/>
    </location>
    <ligand>
        <name>(6S)-NADPHX</name>
        <dbReference type="ChEBI" id="CHEBI:64076"/>
    </ligand>
</feature>
<evidence type="ECO:0000313" key="22">
    <source>
        <dbReference type="EMBL" id="RZS80449.1"/>
    </source>
</evidence>
<feature type="binding site" evidence="17">
    <location>
        <position position="261"/>
    </location>
    <ligand>
        <name>(6S)-NADPHX</name>
        <dbReference type="ChEBI" id="CHEBI:64076"/>
    </ligand>
</feature>
<dbReference type="InterPro" id="IPR004443">
    <property type="entry name" value="YjeF_N_dom"/>
</dbReference>
<dbReference type="Gene3D" id="3.40.1190.20">
    <property type="match status" value="1"/>
</dbReference>
<dbReference type="PANTHER" id="PTHR12592">
    <property type="entry name" value="ATP-DEPENDENT (S)-NAD(P)H-HYDRATE DEHYDRATASE FAMILY MEMBER"/>
    <property type="match status" value="1"/>
</dbReference>
<comment type="cofactor">
    <cofactor evidence="18 19">
        <name>K(+)</name>
        <dbReference type="ChEBI" id="CHEBI:29103"/>
    </cofactor>
    <text evidence="18 19">Binds 1 potassium ion per subunit.</text>
</comment>
<evidence type="ECO:0000256" key="19">
    <source>
        <dbReference type="PIRNR" id="PIRNR017184"/>
    </source>
</evidence>
<comment type="cofactor">
    <cofactor evidence="17">
        <name>Mg(2+)</name>
        <dbReference type="ChEBI" id="CHEBI:18420"/>
    </cofactor>
</comment>
<gene>
    <name evidence="18" type="primary">nnrE</name>
    <name evidence="17" type="synonym">nnrD</name>
    <name evidence="22" type="ORF">EV675_3051</name>
</gene>
<evidence type="ECO:0000256" key="12">
    <source>
        <dbReference type="ARBA" id="ARBA00023239"/>
    </source>
</evidence>
<dbReference type="Gene3D" id="3.40.50.10260">
    <property type="entry name" value="YjeF N-terminal domain"/>
    <property type="match status" value="1"/>
</dbReference>
<dbReference type="GO" id="GO:0005524">
    <property type="term" value="F:ATP binding"/>
    <property type="evidence" value="ECO:0007669"/>
    <property type="project" value="UniProtKB-UniRule"/>
</dbReference>
<feature type="binding site" evidence="18">
    <location>
        <position position="157"/>
    </location>
    <ligand>
        <name>(6S)-NADPHX</name>
        <dbReference type="ChEBI" id="CHEBI:64076"/>
    </ligand>
</feature>
<dbReference type="EMBL" id="SGXC01000002">
    <property type="protein sequence ID" value="RZS80449.1"/>
    <property type="molecule type" value="Genomic_DNA"/>
</dbReference>
<comment type="caution">
    <text evidence="18">Lacks conserved residue(s) required for the propagation of feature annotation.</text>
</comment>
<feature type="binding site" evidence="18">
    <location>
        <position position="160"/>
    </location>
    <ligand>
        <name>K(+)</name>
        <dbReference type="ChEBI" id="CHEBI:29103"/>
    </ligand>
</feature>
<keyword evidence="22" id="KW-0418">Kinase</keyword>
<reference evidence="22 23" key="1">
    <citation type="submission" date="2019-02" db="EMBL/GenBank/DDBJ databases">
        <title>Genomic Encyclopedia of Type Strains, Phase IV (KMG-IV): sequencing the most valuable type-strain genomes for metagenomic binning, comparative biology and taxonomic classification.</title>
        <authorList>
            <person name="Goeker M."/>
        </authorList>
    </citation>
    <scope>NUCLEOTIDE SEQUENCE [LARGE SCALE GENOMIC DNA]</scope>
    <source>
        <strain evidence="22 23">K24</strain>
    </source>
</reference>
<dbReference type="RefSeq" id="WP_130358209.1">
    <property type="nucleotide sequence ID" value="NZ_SGXC01000002.1"/>
</dbReference>
<dbReference type="PANTHER" id="PTHR12592:SF0">
    <property type="entry name" value="ATP-DEPENDENT (S)-NAD(P)H-HYDRATE DEHYDRATASE"/>
    <property type="match status" value="1"/>
</dbReference>
<evidence type="ECO:0000259" key="21">
    <source>
        <dbReference type="PROSITE" id="PS51385"/>
    </source>
</evidence>
<evidence type="ECO:0000256" key="4">
    <source>
        <dbReference type="ARBA" id="ARBA00009524"/>
    </source>
</evidence>
<dbReference type="GO" id="GO:0110051">
    <property type="term" value="P:metabolite repair"/>
    <property type="evidence" value="ECO:0007669"/>
    <property type="project" value="TreeGrafter"/>
</dbReference>
<comment type="similarity">
    <text evidence="4 19">In the C-terminal section; belongs to the NnrD/CARKD family.</text>
</comment>
<evidence type="ECO:0000256" key="9">
    <source>
        <dbReference type="ARBA" id="ARBA00022958"/>
    </source>
</evidence>
<keyword evidence="9 18" id="KW-0630">Potassium</keyword>
<sequence length="508" mass="52281">MDLHPRRLLRTPAIRLIEREAQAALPPHALMRRAAGAAAAFIAERWPGHRVELLCGPGNNGGDGFMLAALLHQAGHRVRVWALPAGKRPPDAEQAWRELPAGLVQAGEPDTLDLPDPSRTLVVDALFGIGLSRPLPEPAQRWAAWAARQGSSVLALDTPSGLDTDTGSAQPGAVVAHHTLTFIADKPGLHTRAGRDHAGTVSVADLELESDVGRHAGLPHGGLLVRQADCPALFRPRRQDSHKGSFGTLAILAGAPGMTGAALLAARAALYGGAGKILVGLAEAAPLALPCDPQHPELMLRDAEGLLDHAAQLGVSGWVAGCGLGIDTGAQRWLGRLLAEAPASAPLVLDADALVLLGTLPDLARTLAARSGPAILTPHPREAARMLGLSTDDVQADRIEAARELAARYRAWVVLKGAGSIVCGPHGAWSINDSGNAGLATAGTGDVLAGMLGALLAQGLDAGEAARAGVWLHGAAADDLVARGTGPIGLTASEIAPAARDLRNRGGH</sequence>
<keyword evidence="11 18" id="KW-0413">Isomerase</keyword>
<dbReference type="GO" id="GO:0052855">
    <property type="term" value="F:ADP-dependent NAD(P)H-hydrate dehydratase activity"/>
    <property type="evidence" value="ECO:0007669"/>
    <property type="project" value="UniProtKB-UniRule"/>
</dbReference>
<dbReference type="PROSITE" id="PS01050">
    <property type="entry name" value="YJEF_C_2"/>
    <property type="match status" value="1"/>
</dbReference>
<feature type="binding site" evidence="17">
    <location>
        <position position="445"/>
    </location>
    <ligand>
        <name>AMP</name>
        <dbReference type="ChEBI" id="CHEBI:456215"/>
    </ligand>
</feature>
<dbReference type="PROSITE" id="PS51383">
    <property type="entry name" value="YJEF_C_3"/>
    <property type="match status" value="1"/>
</dbReference>
<feature type="binding site" evidence="17">
    <location>
        <position position="379"/>
    </location>
    <ligand>
        <name>(6S)-NADPHX</name>
        <dbReference type="ChEBI" id="CHEBI:64076"/>
    </ligand>
</feature>
<dbReference type="GO" id="GO:0046496">
    <property type="term" value="P:nicotinamide nucleotide metabolic process"/>
    <property type="evidence" value="ECO:0007669"/>
    <property type="project" value="UniProtKB-UniRule"/>
</dbReference>
<evidence type="ECO:0000256" key="14">
    <source>
        <dbReference type="ARBA" id="ARBA00025153"/>
    </source>
</evidence>
<keyword evidence="8 17" id="KW-0521">NADP</keyword>
<dbReference type="InterPro" id="IPR029056">
    <property type="entry name" value="Ribokinase-like"/>
</dbReference>
<evidence type="ECO:0000256" key="13">
    <source>
        <dbReference type="ARBA" id="ARBA00023268"/>
    </source>
</evidence>
<dbReference type="InterPro" id="IPR017953">
    <property type="entry name" value="Carbohydrate_kinase_pred_CS"/>
</dbReference>
<dbReference type="HAMAP" id="MF_01965">
    <property type="entry name" value="NADHX_dehydratase"/>
    <property type="match status" value="1"/>
</dbReference>
<keyword evidence="7 17" id="KW-0067">ATP-binding</keyword>
<evidence type="ECO:0000256" key="5">
    <source>
        <dbReference type="ARBA" id="ARBA00022723"/>
    </source>
</evidence>
<evidence type="ECO:0000256" key="6">
    <source>
        <dbReference type="ARBA" id="ARBA00022741"/>
    </source>
</evidence>
<dbReference type="InterPro" id="IPR036652">
    <property type="entry name" value="YjeF_N_dom_sf"/>
</dbReference>
<name>A0A4Q7NBZ4_9BURK</name>
<comment type="function">
    <text evidence="14 19">Bifunctional enzyme that catalyzes the epimerization of the S- and R-forms of NAD(P)HX and the dehydration of the S-form of NAD(P)HX at the expense of ADP, which is converted to AMP. This allows the repair of both epimers of NAD(P)HX, a damaged form of NAD(P)H that is a result of enzymatic or heat-dependent hydration.</text>
</comment>
<feature type="binding site" evidence="17">
    <location>
        <begin position="416"/>
        <end position="420"/>
    </location>
    <ligand>
        <name>AMP</name>
        <dbReference type="ChEBI" id="CHEBI:456215"/>
    </ligand>
</feature>
<dbReference type="Pfam" id="PF01256">
    <property type="entry name" value="Carb_kinase"/>
    <property type="match status" value="1"/>
</dbReference>
<dbReference type="InterPro" id="IPR030677">
    <property type="entry name" value="Nnr"/>
</dbReference>
<dbReference type="SUPFAM" id="SSF53613">
    <property type="entry name" value="Ribokinase-like"/>
    <property type="match status" value="1"/>
</dbReference>
<evidence type="ECO:0000259" key="20">
    <source>
        <dbReference type="PROSITE" id="PS51383"/>
    </source>
</evidence>
<feature type="binding site" evidence="17">
    <location>
        <position position="446"/>
    </location>
    <ligand>
        <name>(6S)-NADPHX</name>
        <dbReference type="ChEBI" id="CHEBI:64076"/>
    </ligand>
</feature>
<comment type="similarity">
    <text evidence="3 19">In the N-terminal section; belongs to the NnrE/AIBP family.</text>
</comment>
<comment type="catalytic activity">
    <reaction evidence="1 18 19">
        <text>(6R)-NADHX = (6S)-NADHX</text>
        <dbReference type="Rhea" id="RHEA:32215"/>
        <dbReference type="ChEBI" id="CHEBI:64074"/>
        <dbReference type="ChEBI" id="CHEBI:64075"/>
        <dbReference type="EC" id="5.1.99.6"/>
    </reaction>
</comment>
<keyword evidence="23" id="KW-1185">Reference proteome</keyword>
<comment type="similarity">
    <text evidence="17">Belongs to the NnrD/CARKD family.</text>
</comment>
<comment type="subunit">
    <text evidence="17">Homotetramer.</text>
</comment>
<keyword evidence="5 18" id="KW-0479">Metal-binding</keyword>
<feature type="domain" description="YjeF C-terminal" evidence="20">
    <location>
        <begin position="226"/>
        <end position="506"/>
    </location>
</feature>
<feature type="binding site" evidence="17">
    <location>
        <position position="323"/>
    </location>
    <ligand>
        <name>(6S)-NADPHX</name>
        <dbReference type="ChEBI" id="CHEBI:64076"/>
    </ligand>
</feature>
<evidence type="ECO:0000256" key="3">
    <source>
        <dbReference type="ARBA" id="ARBA00006001"/>
    </source>
</evidence>
<keyword evidence="12 17" id="KW-0456">Lyase</keyword>
<evidence type="ECO:0000256" key="17">
    <source>
        <dbReference type="HAMAP-Rule" id="MF_01965"/>
    </source>
</evidence>
<keyword evidence="22" id="KW-0808">Transferase</keyword>
<dbReference type="GO" id="GO:0052856">
    <property type="term" value="F:NAD(P)HX epimerase activity"/>
    <property type="evidence" value="ECO:0007669"/>
    <property type="project" value="UniProtKB-UniRule"/>
</dbReference>
<evidence type="ECO:0000256" key="1">
    <source>
        <dbReference type="ARBA" id="ARBA00000013"/>
    </source>
</evidence>
<evidence type="ECO:0000256" key="2">
    <source>
        <dbReference type="ARBA" id="ARBA00000909"/>
    </source>
</evidence>
<dbReference type="GO" id="GO:0016301">
    <property type="term" value="F:kinase activity"/>
    <property type="evidence" value="ECO:0007669"/>
    <property type="project" value="UniProtKB-KW"/>
</dbReference>
<feature type="binding site" evidence="18">
    <location>
        <begin position="128"/>
        <end position="134"/>
    </location>
    <ligand>
        <name>(6S)-NADPHX</name>
        <dbReference type="ChEBI" id="CHEBI:64076"/>
    </ligand>
</feature>
<dbReference type="GO" id="GO:0046872">
    <property type="term" value="F:metal ion binding"/>
    <property type="evidence" value="ECO:0007669"/>
    <property type="project" value="UniProtKB-UniRule"/>
</dbReference>
<comment type="catalytic activity">
    <reaction evidence="2 18 19">
        <text>(6R)-NADPHX = (6S)-NADPHX</text>
        <dbReference type="Rhea" id="RHEA:32227"/>
        <dbReference type="ChEBI" id="CHEBI:64076"/>
        <dbReference type="ChEBI" id="CHEBI:64077"/>
        <dbReference type="EC" id="5.1.99.6"/>
    </reaction>
</comment>
<comment type="similarity">
    <text evidence="18">Belongs to the NnrE/AIBP family.</text>
</comment>
<dbReference type="AlphaFoldDB" id="A0A4Q7NBZ4"/>
<dbReference type="EC" id="4.2.1.136" evidence="19"/>
<comment type="catalytic activity">
    <reaction evidence="15 17 19">
        <text>(6S)-NADHX + ADP = AMP + phosphate + NADH + H(+)</text>
        <dbReference type="Rhea" id="RHEA:32223"/>
        <dbReference type="ChEBI" id="CHEBI:15378"/>
        <dbReference type="ChEBI" id="CHEBI:43474"/>
        <dbReference type="ChEBI" id="CHEBI:57945"/>
        <dbReference type="ChEBI" id="CHEBI:64074"/>
        <dbReference type="ChEBI" id="CHEBI:456215"/>
        <dbReference type="ChEBI" id="CHEBI:456216"/>
        <dbReference type="EC" id="4.2.1.136"/>
    </reaction>
</comment>
<dbReference type="EC" id="5.1.99.6" evidence="19"/>
<dbReference type="OrthoDB" id="9806925at2"/>
<dbReference type="NCBIfam" id="TIGR00197">
    <property type="entry name" value="yjeF_nterm"/>
    <property type="match status" value="1"/>
</dbReference>
<dbReference type="InterPro" id="IPR000631">
    <property type="entry name" value="CARKD"/>
</dbReference>
<keyword evidence="10 17" id="KW-0520">NAD</keyword>